<name>A0A0N4U6H6_DRAME</name>
<feature type="transmembrane region" description="Helical" evidence="5">
    <location>
        <begin position="200"/>
        <end position="219"/>
    </location>
</feature>
<gene>
    <name evidence="7" type="ORF">DME_LOCUS6884</name>
</gene>
<organism evidence="8 10">
    <name type="scientific">Dracunculus medinensis</name>
    <name type="common">Guinea worm</name>
    <dbReference type="NCBI Taxonomy" id="318479"/>
    <lineage>
        <taxon>Eukaryota</taxon>
        <taxon>Metazoa</taxon>
        <taxon>Ecdysozoa</taxon>
        <taxon>Nematoda</taxon>
        <taxon>Chromadorea</taxon>
        <taxon>Rhabditida</taxon>
        <taxon>Spirurina</taxon>
        <taxon>Dracunculoidea</taxon>
        <taxon>Dracunculidae</taxon>
        <taxon>Dracunculus</taxon>
    </lineage>
</organism>
<feature type="transmembrane region" description="Helical" evidence="5">
    <location>
        <begin position="465"/>
        <end position="483"/>
    </location>
</feature>
<dbReference type="Gene3D" id="1.20.1250.20">
    <property type="entry name" value="MFS general substrate transporter like domains"/>
    <property type="match status" value="1"/>
</dbReference>
<proteinExistence type="predicted"/>
<feature type="transmembrane region" description="Helical" evidence="5">
    <location>
        <begin position="308"/>
        <end position="330"/>
    </location>
</feature>
<evidence type="ECO:0000259" key="6">
    <source>
        <dbReference type="PROSITE" id="PS50850"/>
    </source>
</evidence>
<keyword evidence="3 5" id="KW-1133">Transmembrane helix</keyword>
<comment type="subcellular location">
    <subcellularLocation>
        <location evidence="1">Membrane</location>
        <topology evidence="1">Multi-pass membrane protein</topology>
    </subcellularLocation>
</comment>
<sequence length="508" mass="57384">MDSDRSDSSISAVSSNSELSPNLLTFPTTMDLNYGDFPIKQKQKFIKNVDEIFDLTSQYGWYQFFVLLTIQYAMMKDVCDLVSNCPANETERFFVSLYEEDGIVCPNSHLPHHLQTIQAIGSAIGALSAGHIADRYGRKWVSYSGMLQMIIFGISGSLAINWIMLALAMFGMGFSYGIMFDASMTLACETVGAKYRIVQNLAFQWSLTIQIASLCAYLTGSWRKYLLVINTLPLPLLILLLFWIESPRWLIQQKRYSEAVNNINRISQWNNSSIIIKNEDLLHIKVDNRQSGSICALFANEKMRKYSFVMFLAALTVEMCVAVILFDVQILVGNPFLNVALYGILRIWVPLFIILLEINTSWFGRRVLYMSSQGATLACYVLILILSFSPQNYATKLLKTCFAIFGGIINCSIFFTIYKQYVMELYPTVIRALAVGAFGVIERIGGAIGPQLINMNQSVWPHSSITITTLVLLSSLVAGYIILPETRDQSMPDVLEQTNFKCRRNREK</sequence>
<feature type="domain" description="Major facilitator superfamily (MFS) profile" evidence="6">
    <location>
        <begin position="66"/>
        <end position="487"/>
    </location>
</feature>
<keyword evidence="2 5" id="KW-0812">Transmembrane</keyword>
<evidence type="ECO:0000313" key="10">
    <source>
        <dbReference type="WBParaSite" id="DME_0000252401-mRNA-1"/>
    </source>
</evidence>
<dbReference type="PROSITE" id="PS50850">
    <property type="entry name" value="MFS"/>
    <property type="match status" value="1"/>
</dbReference>
<reference evidence="10" key="1">
    <citation type="submission" date="2017-02" db="UniProtKB">
        <authorList>
            <consortium name="WormBaseParasite"/>
        </authorList>
    </citation>
    <scope>IDENTIFICATION</scope>
</reference>
<dbReference type="AlphaFoldDB" id="A0A0N4U6H6"/>
<evidence type="ECO:0000313" key="9">
    <source>
        <dbReference type="Proteomes" id="UP000274756"/>
    </source>
</evidence>
<evidence type="ECO:0000313" key="8">
    <source>
        <dbReference type="Proteomes" id="UP000038040"/>
    </source>
</evidence>
<evidence type="ECO:0000256" key="1">
    <source>
        <dbReference type="ARBA" id="ARBA00004141"/>
    </source>
</evidence>
<dbReference type="Pfam" id="PF00083">
    <property type="entry name" value="Sugar_tr"/>
    <property type="match status" value="1"/>
</dbReference>
<feature type="transmembrane region" description="Helical" evidence="5">
    <location>
        <begin position="166"/>
        <end position="188"/>
    </location>
</feature>
<evidence type="ECO:0000313" key="7">
    <source>
        <dbReference type="EMBL" id="VDN56911.1"/>
    </source>
</evidence>
<evidence type="ECO:0000256" key="5">
    <source>
        <dbReference type="SAM" id="Phobius"/>
    </source>
</evidence>
<evidence type="ECO:0000256" key="4">
    <source>
        <dbReference type="ARBA" id="ARBA00023136"/>
    </source>
</evidence>
<dbReference type="STRING" id="318479.A0A0N4U6H6"/>
<dbReference type="InterPro" id="IPR020846">
    <property type="entry name" value="MFS_dom"/>
</dbReference>
<dbReference type="PANTHER" id="PTHR24064">
    <property type="entry name" value="SOLUTE CARRIER FAMILY 22 MEMBER"/>
    <property type="match status" value="1"/>
</dbReference>
<feature type="transmembrane region" description="Helical" evidence="5">
    <location>
        <begin position="336"/>
        <end position="355"/>
    </location>
</feature>
<dbReference type="GO" id="GO:0016020">
    <property type="term" value="C:membrane"/>
    <property type="evidence" value="ECO:0007669"/>
    <property type="project" value="UniProtKB-SubCell"/>
</dbReference>
<dbReference type="WBParaSite" id="DME_0000252401-mRNA-1">
    <property type="protein sequence ID" value="DME_0000252401-mRNA-1"/>
    <property type="gene ID" value="DME_0000252401"/>
</dbReference>
<dbReference type="InterPro" id="IPR036259">
    <property type="entry name" value="MFS_trans_sf"/>
</dbReference>
<evidence type="ECO:0000256" key="3">
    <source>
        <dbReference type="ARBA" id="ARBA00022989"/>
    </source>
</evidence>
<feature type="transmembrane region" description="Helical" evidence="5">
    <location>
        <begin position="430"/>
        <end position="453"/>
    </location>
</feature>
<evidence type="ECO:0000256" key="2">
    <source>
        <dbReference type="ARBA" id="ARBA00022692"/>
    </source>
</evidence>
<protein>
    <submittedName>
        <fullName evidence="10">MFS domain-containing protein</fullName>
    </submittedName>
</protein>
<reference evidence="7 9" key="2">
    <citation type="submission" date="2018-11" db="EMBL/GenBank/DDBJ databases">
        <authorList>
            <consortium name="Pathogen Informatics"/>
        </authorList>
    </citation>
    <scope>NUCLEOTIDE SEQUENCE [LARGE SCALE GENOMIC DNA]</scope>
</reference>
<feature type="transmembrane region" description="Helical" evidence="5">
    <location>
        <begin position="225"/>
        <end position="244"/>
    </location>
</feature>
<feature type="transmembrane region" description="Helical" evidence="5">
    <location>
        <begin position="367"/>
        <end position="385"/>
    </location>
</feature>
<feature type="transmembrane region" description="Helical" evidence="5">
    <location>
        <begin position="397"/>
        <end position="418"/>
    </location>
</feature>
<keyword evidence="4 5" id="KW-0472">Membrane</keyword>
<dbReference type="Proteomes" id="UP000274756">
    <property type="component" value="Unassembled WGS sequence"/>
</dbReference>
<keyword evidence="9" id="KW-1185">Reference proteome</keyword>
<accession>A0A0N4U6H6</accession>
<dbReference type="Proteomes" id="UP000038040">
    <property type="component" value="Unplaced"/>
</dbReference>
<dbReference type="EMBL" id="UYYG01001157">
    <property type="protein sequence ID" value="VDN56911.1"/>
    <property type="molecule type" value="Genomic_DNA"/>
</dbReference>
<dbReference type="SUPFAM" id="SSF103473">
    <property type="entry name" value="MFS general substrate transporter"/>
    <property type="match status" value="1"/>
</dbReference>
<dbReference type="InterPro" id="IPR005828">
    <property type="entry name" value="MFS_sugar_transport-like"/>
</dbReference>
<dbReference type="GO" id="GO:0022857">
    <property type="term" value="F:transmembrane transporter activity"/>
    <property type="evidence" value="ECO:0007669"/>
    <property type="project" value="InterPro"/>
</dbReference>
<dbReference type="OrthoDB" id="3936150at2759"/>